<name>A0A0F9GCX0_9ZZZZ</name>
<reference evidence="1" key="1">
    <citation type="journal article" date="2015" name="Nature">
        <title>Complex archaea that bridge the gap between prokaryotes and eukaryotes.</title>
        <authorList>
            <person name="Spang A."/>
            <person name="Saw J.H."/>
            <person name="Jorgensen S.L."/>
            <person name="Zaremba-Niedzwiedzka K."/>
            <person name="Martijn J."/>
            <person name="Lind A.E."/>
            <person name="van Eijk R."/>
            <person name="Schleper C."/>
            <person name="Guy L."/>
            <person name="Ettema T.J."/>
        </authorList>
    </citation>
    <scope>NUCLEOTIDE SEQUENCE</scope>
</reference>
<evidence type="ECO:0000313" key="1">
    <source>
        <dbReference type="EMBL" id="KKL61027.1"/>
    </source>
</evidence>
<organism evidence="1">
    <name type="scientific">marine sediment metagenome</name>
    <dbReference type="NCBI Taxonomy" id="412755"/>
    <lineage>
        <taxon>unclassified sequences</taxon>
        <taxon>metagenomes</taxon>
        <taxon>ecological metagenomes</taxon>
    </lineage>
</organism>
<sequence>MQPWPCYVDQLRTIPYMDAMHAEWLREYAEDAASILEWGCGGSTIWLAQIAKGTLVTIEHDERWFEKIDAIRKALSGLGIGLCLADFNLRPDHNRYCDQEGQYDLAFIDGKAEWRLDCLAACVKCVKPGGHIFMHDSQRYPSQLFPFVTEHCQKSEQRIDSIGVGMWHGQLKG</sequence>
<dbReference type="EMBL" id="LAZR01028946">
    <property type="protein sequence ID" value="KKL61027.1"/>
    <property type="molecule type" value="Genomic_DNA"/>
</dbReference>
<proteinExistence type="predicted"/>
<dbReference type="AlphaFoldDB" id="A0A0F9GCX0"/>
<comment type="caution">
    <text evidence="1">The sequence shown here is derived from an EMBL/GenBank/DDBJ whole genome shotgun (WGS) entry which is preliminary data.</text>
</comment>
<dbReference type="InterPro" id="IPR029063">
    <property type="entry name" value="SAM-dependent_MTases_sf"/>
</dbReference>
<dbReference type="SUPFAM" id="SSF53335">
    <property type="entry name" value="S-adenosyl-L-methionine-dependent methyltransferases"/>
    <property type="match status" value="1"/>
</dbReference>
<protein>
    <recommendedName>
        <fullName evidence="2">Methyltransferase domain-containing protein</fullName>
    </recommendedName>
</protein>
<gene>
    <name evidence="1" type="ORF">LCGC14_2199430</name>
</gene>
<evidence type="ECO:0008006" key="2">
    <source>
        <dbReference type="Google" id="ProtNLM"/>
    </source>
</evidence>
<accession>A0A0F9GCX0</accession>
<dbReference type="Pfam" id="PF13578">
    <property type="entry name" value="Methyltransf_24"/>
    <property type="match status" value="1"/>
</dbReference>
<dbReference type="Gene3D" id="3.40.50.150">
    <property type="entry name" value="Vaccinia Virus protein VP39"/>
    <property type="match status" value="1"/>
</dbReference>